<keyword evidence="2" id="KW-0732">Signal</keyword>
<proteinExistence type="predicted"/>
<reference evidence="3 4" key="1">
    <citation type="submission" date="2020-08" db="EMBL/GenBank/DDBJ databases">
        <title>Sequencing the genomes of 1000 actinobacteria strains.</title>
        <authorList>
            <person name="Klenk H.-P."/>
        </authorList>
    </citation>
    <scope>NUCLEOTIDE SEQUENCE [LARGE SCALE GENOMIC DNA]</scope>
    <source>
        <strain evidence="3 4">DSM 40483</strain>
    </source>
</reference>
<name>A0A7W7DRS7_9ACTN</name>
<keyword evidence="4" id="KW-1185">Reference proteome</keyword>
<evidence type="ECO:0000313" key="3">
    <source>
        <dbReference type="EMBL" id="MBB4715776.1"/>
    </source>
</evidence>
<feature type="signal peptide" evidence="2">
    <location>
        <begin position="1"/>
        <end position="28"/>
    </location>
</feature>
<dbReference type="EMBL" id="JACHMS010000001">
    <property type="protein sequence ID" value="MBB4715776.1"/>
    <property type="molecule type" value="Genomic_DNA"/>
</dbReference>
<feature type="compositionally biased region" description="Low complexity" evidence="1">
    <location>
        <begin position="47"/>
        <end position="56"/>
    </location>
</feature>
<feature type="region of interest" description="Disordered" evidence="1">
    <location>
        <begin position="29"/>
        <end position="77"/>
    </location>
</feature>
<feature type="chain" id="PRO_5031448098" evidence="2">
    <location>
        <begin position="29"/>
        <end position="77"/>
    </location>
</feature>
<evidence type="ECO:0000256" key="1">
    <source>
        <dbReference type="SAM" id="MobiDB-lite"/>
    </source>
</evidence>
<feature type="compositionally biased region" description="Basic residues" evidence="1">
    <location>
        <begin position="58"/>
        <end position="77"/>
    </location>
</feature>
<accession>A0A7W7DRS7</accession>
<sequence>MVFSRRMAALSAVVLIPLGIAATSYALADSPKAPEVPAPRMELDHGSPTPTSTSIPPRRPRRPAPRRVTRWSRGGPR</sequence>
<comment type="caution">
    <text evidence="3">The sequence shown here is derived from an EMBL/GenBank/DDBJ whole genome shotgun (WGS) entry which is preliminary data.</text>
</comment>
<dbReference type="AlphaFoldDB" id="A0A7W7DRS7"/>
<dbReference type="Proteomes" id="UP000565089">
    <property type="component" value="Unassembled WGS sequence"/>
</dbReference>
<dbReference type="RefSeq" id="WP_246546063.1">
    <property type="nucleotide sequence ID" value="NZ_JACHMS010000001.1"/>
</dbReference>
<dbReference type="GeneID" id="95797619"/>
<evidence type="ECO:0000313" key="4">
    <source>
        <dbReference type="Proteomes" id="UP000565089"/>
    </source>
</evidence>
<protein>
    <submittedName>
        <fullName evidence="3">Uncharacterized protein</fullName>
    </submittedName>
</protein>
<evidence type="ECO:0000256" key="2">
    <source>
        <dbReference type="SAM" id="SignalP"/>
    </source>
</evidence>
<gene>
    <name evidence="3" type="ORF">BJ965_005658</name>
</gene>
<organism evidence="3 4">
    <name type="scientific">Streptomyces luteogriseus</name>
    <dbReference type="NCBI Taxonomy" id="68233"/>
    <lineage>
        <taxon>Bacteria</taxon>
        <taxon>Bacillati</taxon>
        <taxon>Actinomycetota</taxon>
        <taxon>Actinomycetes</taxon>
        <taxon>Kitasatosporales</taxon>
        <taxon>Streptomycetaceae</taxon>
        <taxon>Streptomyces</taxon>
    </lineage>
</organism>